<dbReference type="Proteomes" id="UP000019812">
    <property type="component" value="Unassembled WGS sequence"/>
</dbReference>
<dbReference type="EMBL" id="JDSS02000041">
    <property type="protein sequence ID" value="KFB66609.1"/>
    <property type="molecule type" value="Genomic_DNA"/>
</dbReference>
<evidence type="ECO:0000313" key="2">
    <source>
        <dbReference type="Proteomes" id="UP000019812"/>
    </source>
</evidence>
<proteinExistence type="predicted"/>
<dbReference type="AlphaFoldDB" id="A0A084XVW5"/>
<name>A0A084XVW5_9PROT</name>
<dbReference type="Gene3D" id="3.40.50.1010">
    <property type="entry name" value="5'-nuclease"/>
    <property type="match status" value="1"/>
</dbReference>
<accession>A0A084XVW5</accession>
<gene>
    <name evidence="1" type="ORF">CAPSK01_004130</name>
</gene>
<evidence type="ECO:0008006" key="3">
    <source>
        <dbReference type="Google" id="ProtNLM"/>
    </source>
</evidence>
<dbReference type="STRING" id="1457154.CAPSK01_004130"/>
<dbReference type="CDD" id="cd09871">
    <property type="entry name" value="PIN_MtVapC28-VapC30-like"/>
    <property type="match status" value="1"/>
</dbReference>
<organism evidence="1 2">
    <name type="scientific">Candidatus Accumulibacter vicinus</name>
    <dbReference type="NCBI Taxonomy" id="2954382"/>
    <lineage>
        <taxon>Bacteria</taxon>
        <taxon>Pseudomonadati</taxon>
        <taxon>Pseudomonadota</taxon>
        <taxon>Betaproteobacteria</taxon>
        <taxon>Candidatus Accumulibacter</taxon>
    </lineage>
</organism>
<protein>
    <recommendedName>
        <fullName evidence="3">PIN domain-containing protein</fullName>
    </recommendedName>
</protein>
<evidence type="ECO:0000313" key="1">
    <source>
        <dbReference type="EMBL" id="KFB66609.1"/>
    </source>
</evidence>
<comment type="caution">
    <text evidence="1">The sequence shown here is derived from an EMBL/GenBank/DDBJ whole genome shotgun (WGS) entry which is preliminary data.</text>
</comment>
<reference evidence="1 2" key="1">
    <citation type="submission" date="2014-07" db="EMBL/GenBank/DDBJ databases">
        <title>Expanding our view of genomic diversity in Candidatus Accumulibacter clades.</title>
        <authorList>
            <person name="Skennerton C.T."/>
            <person name="Barr J.J."/>
            <person name="Slater F.R."/>
            <person name="Bond P.L."/>
            <person name="Tyson G.W."/>
        </authorList>
    </citation>
    <scope>NUCLEOTIDE SEQUENCE [LARGE SCALE GENOMIC DNA]</scope>
    <source>
        <strain evidence="2">SK-01</strain>
    </source>
</reference>
<sequence length="129" mass="12998">MVVDSSALVAILLGEPEGDALALALAGAEMPVICAPNWLEAASIIVPAAPATPPPASDRAAWVVEVVGATDVIVVYGGERRELAVAQAMSAMVMQGQLAVAAFHPGAAALEAIGAFAGHLFQARDLGGW</sequence>